<dbReference type="PANTHER" id="PTHR12147">
    <property type="entry name" value="METALLOPEPTIDASE M28 FAMILY MEMBER"/>
    <property type="match status" value="1"/>
</dbReference>
<keyword evidence="5" id="KW-0378">Hydrolase</keyword>
<keyword evidence="10" id="KW-1185">Reference proteome</keyword>
<feature type="chain" id="PRO_5046400573" evidence="7">
    <location>
        <begin position="22"/>
        <end position="545"/>
    </location>
</feature>
<comment type="caution">
    <text evidence="9">The sequence shown here is derived from an EMBL/GenBank/DDBJ whole genome shotgun (WGS) entry which is preliminary data.</text>
</comment>
<dbReference type="RefSeq" id="WP_264942971.1">
    <property type="nucleotide sequence ID" value="NZ_JAPDRA010000001.1"/>
</dbReference>
<keyword evidence="1" id="KW-0031">Aminopeptidase</keyword>
<evidence type="ECO:0000256" key="3">
    <source>
        <dbReference type="ARBA" id="ARBA00022723"/>
    </source>
</evidence>
<dbReference type="InterPro" id="IPR045175">
    <property type="entry name" value="M28_fam"/>
</dbReference>
<dbReference type="Gene3D" id="3.40.630.10">
    <property type="entry name" value="Zn peptidases"/>
    <property type="match status" value="1"/>
</dbReference>
<dbReference type="SUPFAM" id="SSF53187">
    <property type="entry name" value="Zn-dependent exopeptidases"/>
    <property type="match status" value="1"/>
</dbReference>
<keyword evidence="2" id="KW-0645">Protease</keyword>
<dbReference type="InterPro" id="IPR007484">
    <property type="entry name" value="Peptidase_M28"/>
</dbReference>
<evidence type="ECO:0000313" key="9">
    <source>
        <dbReference type="EMBL" id="MFD0944741.1"/>
    </source>
</evidence>
<evidence type="ECO:0000256" key="6">
    <source>
        <dbReference type="ARBA" id="ARBA00022833"/>
    </source>
</evidence>
<keyword evidence="3" id="KW-0479">Metal-binding</keyword>
<gene>
    <name evidence="9" type="ORF">ACFQ1E_00155</name>
</gene>
<dbReference type="Gene3D" id="3.50.30.30">
    <property type="match status" value="1"/>
</dbReference>
<evidence type="ECO:0000256" key="5">
    <source>
        <dbReference type="ARBA" id="ARBA00022801"/>
    </source>
</evidence>
<dbReference type="EMBL" id="JBHTJG010000001">
    <property type="protein sequence ID" value="MFD0944741.1"/>
    <property type="molecule type" value="Genomic_DNA"/>
</dbReference>
<evidence type="ECO:0000256" key="4">
    <source>
        <dbReference type="ARBA" id="ARBA00022729"/>
    </source>
</evidence>
<evidence type="ECO:0000256" key="7">
    <source>
        <dbReference type="SAM" id="SignalP"/>
    </source>
</evidence>
<reference evidence="10" key="1">
    <citation type="journal article" date="2019" name="Int. J. Syst. Evol. Microbiol.">
        <title>The Global Catalogue of Microorganisms (GCM) 10K type strain sequencing project: providing services to taxonomists for standard genome sequencing and annotation.</title>
        <authorList>
            <consortium name="The Broad Institute Genomics Platform"/>
            <consortium name="The Broad Institute Genome Sequencing Center for Infectious Disease"/>
            <person name="Wu L."/>
            <person name="Ma J."/>
        </authorList>
    </citation>
    <scope>NUCLEOTIDE SEQUENCE [LARGE SCALE GENOMIC DNA]</scope>
    <source>
        <strain evidence="10">CCUG 62982</strain>
    </source>
</reference>
<dbReference type="Proteomes" id="UP001596977">
    <property type="component" value="Unassembled WGS sequence"/>
</dbReference>
<feature type="domain" description="Peptidase M28" evidence="8">
    <location>
        <begin position="296"/>
        <end position="508"/>
    </location>
</feature>
<sequence>MLKPLIAAAVALLAAAMPAGAQTASPIAEATLRQVTETLASDAFEGRAPGTAGEEKSVAYLIERFRAAGLQPGWAGEWVQQVPMVETSARNMSALKLTKKGGSLALSPGAEMVANSFGTAPRIALKDSEVVFAGYGIVAPERGWNDYAGIDVRGKTVLILVNDPDWMSGGRDGPFGGAAMTYYGRWTYKFEEAARQGAAAAILVHDLFSAGYDWDVVRSTWSRPQGSPGWEGADGAMPPVTGWITQEAAQKLAAAAGKDLTALTVAAGQAGFRAAPLGLKASLRFDNRVRRFSSRNVIGMLPGSERPGEAVLYMAHWDHLGRCEAELDDTICNGAIDNAAGTAGLVALAETQAKAGPAKRSIIFAATTGEEAGLIGSRYYAAHPAIPLADTAGGVNLDTLAVYGATRDFMLAGPGLSELDALVGPLVAAQGREMAADSAPGAGLYYRSDHFSLARMGVPMLYPLMGEDMADGGREAGMLAVGGYAASRYHRPGDEYDPGWDWAGAVQDLEIHYRLGRLLADGTMWPEWKPGAEFRAIREESRKGR</sequence>
<proteinExistence type="predicted"/>
<accession>A0ABW3GZU1</accession>
<keyword evidence="6" id="KW-0862">Zinc</keyword>
<dbReference type="PANTHER" id="PTHR12147:SF56">
    <property type="entry name" value="AMINOPEPTIDASE YDR415C-RELATED"/>
    <property type="match status" value="1"/>
</dbReference>
<keyword evidence="4 7" id="KW-0732">Signal</keyword>
<evidence type="ECO:0000259" key="8">
    <source>
        <dbReference type="Pfam" id="PF04389"/>
    </source>
</evidence>
<dbReference type="InterPro" id="IPR046450">
    <property type="entry name" value="PA_dom_sf"/>
</dbReference>
<organism evidence="9 10">
    <name type="scientific">Sphingomonas canadensis</name>
    <dbReference type="NCBI Taxonomy" id="1219257"/>
    <lineage>
        <taxon>Bacteria</taxon>
        <taxon>Pseudomonadati</taxon>
        <taxon>Pseudomonadota</taxon>
        <taxon>Alphaproteobacteria</taxon>
        <taxon>Sphingomonadales</taxon>
        <taxon>Sphingomonadaceae</taxon>
        <taxon>Sphingomonas</taxon>
    </lineage>
</organism>
<dbReference type="Pfam" id="PF04389">
    <property type="entry name" value="Peptidase_M28"/>
    <property type="match status" value="1"/>
</dbReference>
<protein>
    <submittedName>
        <fullName evidence="9">M28 family peptidase</fullName>
    </submittedName>
</protein>
<name>A0ABW3GZU1_9SPHN</name>
<evidence type="ECO:0000256" key="2">
    <source>
        <dbReference type="ARBA" id="ARBA00022670"/>
    </source>
</evidence>
<evidence type="ECO:0000256" key="1">
    <source>
        <dbReference type="ARBA" id="ARBA00022438"/>
    </source>
</evidence>
<feature type="signal peptide" evidence="7">
    <location>
        <begin position="1"/>
        <end position="21"/>
    </location>
</feature>
<evidence type="ECO:0000313" key="10">
    <source>
        <dbReference type="Proteomes" id="UP001596977"/>
    </source>
</evidence>
<dbReference type="SUPFAM" id="SSF52025">
    <property type="entry name" value="PA domain"/>
    <property type="match status" value="1"/>
</dbReference>